<dbReference type="SMART" id="SM00240">
    <property type="entry name" value="FHA"/>
    <property type="match status" value="1"/>
</dbReference>
<dbReference type="PANTHER" id="PTHR44167:SF29">
    <property type="entry name" value="SERINE_THREONINE PROTEIN KINASE-43"/>
    <property type="match status" value="1"/>
</dbReference>
<protein>
    <submittedName>
        <fullName evidence="6">Kinase-like domain-containing protein</fullName>
    </submittedName>
</protein>
<keyword evidence="6" id="KW-0418">Kinase</keyword>
<dbReference type="AlphaFoldDB" id="A0A9P7ZLL4"/>
<dbReference type="OrthoDB" id="74764at2759"/>
<evidence type="ECO:0000256" key="3">
    <source>
        <dbReference type="ARBA" id="ARBA00048679"/>
    </source>
</evidence>
<dbReference type="GO" id="GO:0005737">
    <property type="term" value="C:cytoplasm"/>
    <property type="evidence" value="ECO:0007669"/>
    <property type="project" value="TreeGrafter"/>
</dbReference>
<evidence type="ECO:0000256" key="1">
    <source>
        <dbReference type="ARBA" id="ARBA00005575"/>
    </source>
</evidence>
<organism evidence="6 7">
    <name type="scientific">Emericellopsis atlantica</name>
    <dbReference type="NCBI Taxonomy" id="2614577"/>
    <lineage>
        <taxon>Eukaryota</taxon>
        <taxon>Fungi</taxon>
        <taxon>Dikarya</taxon>
        <taxon>Ascomycota</taxon>
        <taxon>Pezizomycotina</taxon>
        <taxon>Sordariomycetes</taxon>
        <taxon>Hypocreomycetidae</taxon>
        <taxon>Hypocreales</taxon>
        <taxon>Bionectriaceae</taxon>
        <taxon>Emericellopsis</taxon>
    </lineage>
</organism>
<dbReference type="Pfam" id="PF00069">
    <property type="entry name" value="Pkinase"/>
    <property type="match status" value="1"/>
</dbReference>
<keyword evidence="6" id="KW-0808">Transferase</keyword>
<dbReference type="EMBL" id="MU251256">
    <property type="protein sequence ID" value="KAG9253865.1"/>
    <property type="molecule type" value="Genomic_DNA"/>
</dbReference>
<evidence type="ECO:0000313" key="6">
    <source>
        <dbReference type="EMBL" id="KAG9253865.1"/>
    </source>
</evidence>
<dbReference type="SMART" id="SM00220">
    <property type="entry name" value="S_TKc"/>
    <property type="match status" value="1"/>
</dbReference>
<proteinExistence type="inferred from homology"/>
<sequence length="466" mass="52433">MLPGLRPNSNGEPVATLQFFDVRKGPGPQDTILIQSHDVFRIGRFATSNDLVIGGDTDAAVSRNHCELYSIVYEANLCHVFVRDRQSVNGTYVNNVYVGQGPDITPGYLLEDGDVIEIKPYWKFRYHQVAQCIESDLTPVQSGECESFSHQYKVTKRCLGQGSDGSVYLALNTKTKKQLVCKVVDLDSLQGKGRRGKDQRRRKLQETDILRQLQHPNILAYVDAICSPHTLYTFTELASGGDLMSFFFRHERIPEFDTRIIIRQIVRGLSYLHSKGIVHRDLKPENVLMAYSPSISHHRIVLADFGASAVSCRSRMLTSVGTLIYQAPEIATKGVPQTSAVDIWSLGAIALSMVSVEHGIPQDLRCQGQGVLDRFLKDAFDIPNPTPSLNARKFVRSCLRISPKQRISISEAQSHPWLCTSEKHVEFFERLDERMLSNWHANEQIRPLPWDLDNLIDVIASQGELS</sequence>
<dbReference type="InterPro" id="IPR000719">
    <property type="entry name" value="Prot_kinase_dom"/>
</dbReference>
<dbReference type="Gene3D" id="2.60.200.20">
    <property type="match status" value="1"/>
</dbReference>
<dbReference type="InterPro" id="IPR011009">
    <property type="entry name" value="Kinase-like_dom_sf"/>
</dbReference>
<dbReference type="SUPFAM" id="SSF49879">
    <property type="entry name" value="SMAD/FHA domain"/>
    <property type="match status" value="1"/>
</dbReference>
<dbReference type="GO" id="GO:0004674">
    <property type="term" value="F:protein serine/threonine kinase activity"/>
    <property type="evidence" value="ECO:0007669"/>
    <property type="project" value="UniProtKB-EC"/>
</dbReference>
<comment type="catalytic activity">
    <reaction evidence="3">
        <text>L-seryl-[protein] + ATP = O-phospho-L-seryl-[protein] + ADP + H(+)</text>
        <dbReference type="Rhea" id="RHEA:17989"/>
        <dbReference type="Rhea" id="RHEA-COMP:9863"/>
        <dbReference type="Rhea" id="RHEA-COMP:11604"/>
        <dbReference type="ChEBI" id="CHEBI:15378"/>
        <dbReference type="ChEBI" id="CHEBI:29999"/>
        <dbReference type="ChEBI" id="CHEBI:30616"/>
        <dbReference type="ChEBI" id="CHEBI:83421"/>
        <dbReference type="ChEBI" id="CHEBI:456216"/>
        <dbReference type="EC" id="2.7.11.1"/>
    </reaction>
</comment>
<dbReference type="Pfam" id="PF00498">
    <property type="entry name" value="FHA"/>
    <property type="match status" value="1"/>
</dbReference>
<feature type="domain" description="Protein kinase" evidence="5">
    <location>
        <begin position="153"/>
        <end position="418"/>
    </location>
</feature>
<dbReference type="InterPro" id="IPR008984">
    <property type="entry name" value="SMAD_FHA_dom_sf"/>
</dbReference>
<dbReference type="PROSITE" id="PS50011">
    <property type="entry name" value="PROTEIN_KINASE_DOM"/>
    <property type="match status" value="1"/>
</dbReference>
<dbReference type="RefSeq" id="XP_046117789.1">
    <property type="nucleotide sequence ID" value="XM_046257583.1"/>
</dbReference>
<keyword evidence="7" id="KW-1185">Reference proteome</keyword>
<evidence type="ECO:0000259" key="5">
    <source>
        <dbReference type="PROSITE" id="PS50011"/>
    </source>
</evidence>
<dbReference type="PROSITE" id="PS00108">
    <property type="entry name" value="PROTEIN_KINASE_ST"/>
    <property type="match status" value="1"/>
</dbReference>
<evidence type="ECO:0000313" key="7">
    <source>
        <dbReference type="Proteomes" id="UP000887229"/>
    </source>
</evidence>
<evidence type="ECO:0000256" key="2">
    <source>
        <dbReference type="ARBA" id="ARBA00047899"/>
    </source>
</evidence>
<gene>
    <name evidence="6" type="ORF">F5Z01DRAFT_132548</name>
</gene>
<feature type="domain" description="FHA" evidence="4">
    <location>
        <begin position="40"/>
        <end position="98"/>
    </location>
</feature>
<reference evidence="6" key="1">
    <citation type="journal article" date="2021" name="IMA Fungus">
        <title>Genomic characterization of three marine fungi, including Emericellopsis atlantica sp. nov. with signatures of a generalist lifestyle and marine biomass degradation.</title>
        <authorList>
            <person name="Hagestad O.C."/>
            <person name="Hou L."/>
            <person name="Andersen J.H."/>
            <person name="Hansen E.H."/>
            <person name="Altermark B."/>
            <person name="Li C."/>
            <person name="Kuhnert E."/>
            <person name="Cox R.J."/>
            <person name="Crous P.W."/>
            <person name="Spatafora J.W."/>
            <person name="Lail K."/>
            <person name="Amirebrahimi M."/>
            <person name="Lipzen A."/>
            <person name="Pangilinan J."/>
            <person name="Andreopoulos W."/>
            <person name="Hayes R.D."/>
            <person name="Ng V."/>
            <person name="Grigoriev I.V."/>
            <person name="Jackson S.A."/>
            <person name="Sutton T.D.S."/>
            <person name="Dobson A.D.W."/>
            <person name="Rama T."/>
        </authorList>
    </citation>
    <scope>NUCLEOTIDE SEQUENCE</scope>
    <source>
        <strain evidence="6">TS7</strain>
    </source>
</reference>
<accession>A0A9P7ZLL4</accession>
<dbReference type="PANTHER" id="PTHR44167">
    <property type="entry name" value="OVARIAN-SPECIFIC SERINE/THREONINE-PROTEIN KINASE LOK-RELATED"/>
    <property type="match status" value="1"/>
</dbReference>
<dbReference type="InterPro" id="IPR008271">
    <property type="entry name" value="Ser/Thr_kinase_AS"/>
</dbReference>
<dbReference type="GO" id="GO:0005634">
    <property type="term" value="C:nucleus"/>
    <property type="evidence" value="ECO:0007669"/>
    <property type="project" value="TreeGrafter"/>
</dbReference>
<dbReference type="Proteomes" id="UP000887229">
    <property type="component" value="Unassembled WGS sequence"/>
</dbReference>
<dbReference type="PROSITE" id="PS50006">
    <property type="entry name" value="FHA_DOMAIN"/>
    <property type="match status" value="1"/>
</dbReference>
<dbReference type="GeneID" id="70288486"/>
<comment type="similarity">
    <text evidence="1">Belongs to the protein kinase superfamily. CAMK Ser/Thr protein kinase family. CHEK2 subfamily.</text>
</comment>
<dbReference type="Gene3D" id="1.10.510.10">
    <property type="entry name" value="Transferase(Phosphotransferase) domain 1"/>
    <property type="match status" value="1"/>
</dbReference>
<comment type="caution">
    <text evidence="6">The sequence shown here is derived from an EMBL/GenBank/DDBJ whole genome shotgun (WGS) entry which is preliminary data.</text>
</comment>
<dbReference type="GO" id="GO:0005524">
    <property type="term" value="F:ATP binding"/>
    <property type="evidence" value="ECO:0007669"/>
    <property type="project" value="InterPro"/>
</dbReference>
<comment type="catalytic activity">
    <reaction evidence="2">
        <text>L-threonyl-[protein] + ATP = O-phospho-L-threonyl-[protein] + ADP + H(+)</text>
        <dbReference type="Rhea" id="RHEA:46608"/>
        <dbReference type="Rhea" id="RHEA-COMP:11060"/>
        <dbReference type="Rhea" id="RHEA-COMP:11605"/>
        <dbReference type="ChEBI" id="CHEBI:15378"/>
        <dbReference type="ChEBI" id="CHEBI:30013"/>
        <dbReference type="ChEBI" id="CHEBI:30616"/>
        <dbReference type="ChEBI" id="CHEBI:61977"/>
        <dbReference type="ChEBI" id="CHEBI:456216"/>
        <dbReference type="EC" id="2.7.11.1"/>
    </reaction>
</comment>
<dbReference type="GO" id="GO:0051598">
    <property type="term" value="P:meiotic recombination checkpoint signaling"/>
    <property type="evidence" value="ECO:0007669"/>
    <property type="project" value="TreeGrafter"/>
</dbReference>
<name>A0A9P7ZLL4_9HYPO</name>
<dbReference type="InterPro" id="IPR000253">
    <property type="entry name" value="FHA_dom"/>
</dbReference>
<evidence type="ECO:0000259" key="4">
    <source>
        <dbReference type="PROSITE" id="PS50006"/>
    </source>
</evidence>
<dbReference type="SUPFAM" id="SSF56112">
    <property type="entry name" value="Protein kinase-like (PK-like)"/>
    <property type="match status" value="1"/>
</dbReference>